<feature type="transmembrane region" description="Helical" evidence="4">
    <location>
        <begin position="76"/>
        <end position="94"/>
    </location>
</feature>
<keyword evidence="3" id="KW-0560">Oxidoreductase</keyword>
<dbReference type="InterPro" id="IPR045019">
    <property type="entry name" value="BETA-OHASE-like"/>
</dbReference>
<keyword evidence="4" id="KW-1133">Transmembrane helix</keyword>
<dbReference type="EMBL" id="UGYW01000002">
    <property type="protein sequence ID" value="SUJ04322.1"/>
    <property type="molecule type" value="Genomic_DNA"/>
</dbReference>
<gene>
    <name evidence="5" type="ORF">NCTC11388_01345</name>
</gene>
<evidence type="ECO:0000256" key="4">
    <source>
        <dbReference type="SAM" id="Phobius"/>
    </source>
</evidence>
<keyword evidence="4" id="KW-0472">Membrane</keyword>
<accession>A0A380BPJ3</accession>
<dbReference type="Proteomes" id="UP000254893">
    <property type="component" value="Unassembled WGS sequence"/>
</dbReference>
<sequence length="161" mass="19277">MHWILGILLTLFTFCLMEIITWLTHRYVMHGFLWFLHKDHHQTTPGALEKNDWFAVIFAIPCIILFERGNSTDTPWLSYVAAGILLYGIAYFLVHDIIIHQRIKWLRNSKNSYIRAMRWGHKMHHKHLNADPGESFGFLWVEKKYRNKIKADDERNRSQQK</sequence>
<dbReference type="GO" id="GO:0016119">
    <property type="term" value="P:carotene metabolic process"/>
    <property type="evidence" value="ECO:0007669"/>
    <property type="project" value="TreeGrafter"/>
</dbReference>
<keyword evidence="2" id="KW-0125">Carotenoid biosynthesis</keyword>
<protein>
    <submittedName>
        <fullName evidence="5">Fatty acid hydroxylase superfamily</fullName>
    </submittedName>
</protein>
<evidence type="ECO:0000313" key="6">
    <source>
        <dbReference type="Proteomes" id="UP000254893"/>
    </source>
</evidence>
<dbReference type="GO" id="GO:0010291">
    <property type="term" value="F:beta-carotene 3-hydroxylase activity"/>
    <property type="evidence" value="ECO:0007669"/>
    <property type="project" value="TreeGrafter"/>
</dbReference>
<dbReference type="RefSeq" id="WP_115169557.1">
    <property type="nucleotide sequence ID" value="NZ_UGYW01000002.1"/>
</dbReference>
<keyword evidence="4" id="KW-0812">Transmembrane</keyword>
<dbReference type="AlphaFoldDB" id="A0A380BPJ3"/>
<dbReference type="PANTHER" id="PTHR31899:SF9">
    <property type="entry name" value="BETA-CAROTENE 3-HYDROXYLASE 1, CHLOROPLASTIC"/>
    <property type="match status" value="1"/>
</dbReference>
<evidence type="ECO:0000256" key="2">
    <source>
        <dbReference type="ARBA" id="ARBA00022746"/>
    </source>
</evidence>
<evidence type="ECO:0000313" key="5">
    <source>
        <dbReference type="EMBL" id="SUJ04322.1"/>
    </source>
</evidence>
<organism evidence="5 6">
    <name type="scientific">Sphingobacterium spiritivorum</name>
    <name type="common">Flavobacterium spiritivorum</name>
    <dbReference type="NCBI Taxonomy" id="258"/>
    <lineage>
        <taxon>Bacteria</taxon>
        <taxon>Pseudomonadati</taxon>
        <taxon>Bacteroidota</taxon>
        <taxon>Sphingobacteriia</taxon>
        <taxon>Sphingobacteriales</taxon>
        <taxon>Sphingobacteriaceae</taxon>
        <taxon>Sphingobacterium</taxon>
    </lineage>
</organism>
<comment type="similarity">
    <text evidence="1">Belongs to the sterol desaturase family.</text>
</comment>
<evidence type="ECO:0000256" key="1">
    <source>
        <dbReference type="ARBA" id="ARBA00009324"/>
    </source>
</evidence>
<dbReference type="GO" id="GO:0016123">
    <property type="term" value="P:xanthophyll biosynthetic process"/>
    <property type="evidence" value="ECO:0007669"/>
    <property type="project" value="TreeGrafter"/>
</dbReference>
<proteinExistence type="inferred from homology"/>
<dbReference type="PANTHER" id="PTHR31899">
    <property type="entry name" value="BETA-CAROTENE 3-HYDROXYLASE 1, CHLOROPLASTIC"/>
    <property type="match status" value="1"/>
</dbReference>
<name>A0A380BPJ3_SPHSI</name>
<reference evidence="5 6" key="1">
    <citation type="submission" date="2018-06" db="EMBL/GenBank/DDBJ databases">
        <authorList>
            <consortium name="Pathogen Informatics"/>
            <person name="Doyle S."/>
        </authorList>
    </citation>
    <scope>NUCLEOTIDE SEQUENCE [LARGE SCALE GENOMIC DNA]</scope>
    <source>
        <strain evidence="5 6">NCTC11388</strain>
    </source>
</reference>
<evidence type="ECO:0000256" key="3">
    <source>
        <dbReference type="ARBA" id="ARBA00023002"/>
    </source>
</evidence>